<evidence type="ECO:0000313" key="2">
    <source>
        <dbReference type="EMBL" id="MEY6432034.1"/>
    </source>
</evidence>
<dbReference type="EMBL" id="JBDKXB010000005">
    <property type="protein sequence ID" value="MEY6432034.1"/>
    <property type="molecule type" value="Genomic_DNA"/>
</dbReference>
<dbReference type="RefSeq" id="WP_369666392.1">
    <property type="nucleotide sequence ID" value="NZ_JBDKXB010000005.1"/>
</dbReference>
<proteinExistence type="predicted"/>
<keyword evidence="3" id="KW-1185">Reference proteome</keyword>
<protein>
    <submittedName>
        <fullName evidence="1">DsrE family protein</fullName>
    </submittedName>
</protein>
<dbReference type="InterPro" id="IPR003787">
    <property type="entry name" value="Sulphur_relay_DsrE/F-like"/>
</dbReference>
<name>A0ABV4BBZ7_9GAMM</name>
<organism evidence="1 3">
    <name type="scientific">Thioalkalicoccus limnaeus</name>
    <dbReference type="NCBI Taxonomy" id="120681"/>
    <lineage>
        <taxon>Bacteria</taxon>
        <taxon>Pseudomonadati</taxon>
        <taxon>Pseudomonadota</taxon>
        <taxon>Gammaproteobacteria</taxon>
        <taxon>Chromatiales</taxon>
        <taxon>Chromatiaceae</taxon>
        <taxon>Thioalkalicoccus</taxon>
    </lineage>
</organism>
<dbReference type="SUPFAM" id="SSF75169">
    <property type="entry name" value="DsrEFH-like"/>
    <property type="match status" value="1"/>
</dbReference>
<evidence type="ECO:0000313" key="3">
    <source>
        <dbReference type="Proteomes" id="UP001564408"/>
    </source>
</evidence>
<dbReference type="InterPro" id="IPR027396">
    <property type="entry name" value="DsrEFH-like"/>
</dbReference>
<comment type="caution">
    <text evidence="1">The sequence shown here is derived from an EMBL/GenBank/DDBJ whole genome shotgun (WGS) entry which is preliminary data.</text>
</comment>
<reference evidence="1 3" key="1">
    <citation type="submission" date="2024-05" db="EMBL/GenBank/DDBJ databases">
        <title>Genome Sequence and Characterization of the New Strain Purple Sulfur Bacterium of Genus Thioalkalicoccus.</title>
        <authorList>
            <person name="Bryantseva I.A."/>
            <person name="Kyndt J.A."/>
            <person name="Imhoff J.F."/>
        </authorList>
    </citation>
    <scope>NUCLEOTIDE SEQUENCE [LARGE SCALE GENOMIC DNA]</scope>
    <source>
        <strain evidence="1 3">Um2</strain>
    </source>
</reference>
<sequence>MKAAIVVMSDPQTNSDEALGRVFNALGVAYDFKQNGDEVTVIFLGAGTRWAGQVTKADHPLHGIYKAVEDKVAGVSATCSDFFGAAADAEQAGFAMLTDNAAPGTSGLPSLRALASQGYQVMIF</sequence>
<dbReference type="EMBL" id="JBDKXB010000005">
    <property type="protein sequence ID" value="MEY6432017.1"/>
    <property type="molecule type" value="Genomic_DNA"/>
</dbReference>
<evidence type="ECO:0000313" key="1">
    <source>
        <dbReference type="EMBL" id="MEY6432017.1"/>
    </source>
</evidence>
<dbReference type="Proteomes" id="UP001564408">
    <property type="component" value="Unassembled WGS sequence"/>
</dbReference>
<gene>
    <name evidence="1" type="ORF">ABC977_06280</name>
    <name evidence="2" type="ORF">ABC977_06370</name>
</gene>
<accession>A0ABV4BBZ7</accession>
<dbReference type="Pfam" id="PF02635">
    <property type="entry name" value="DsrE"/>
    <property type="match status" value="1"/>
</dbReference>